<protein>
    <submittedName>
        <fullName evidence="1">Uncharacterized protein</fullName>
    </submittedName>
</protein>
<dbReference type="EMBL" id="BIFS01000002">
    <property type="protein sequence ID" value="GCE22792.1"/>
    <property type="molecule type" value="Genomic_DNA"/>
</dbReference>
<keyword evidence="2" id="KW-1185">Reference proteome</keyword>
<accession>A0A402AUJ3</accession>
<dbReference type="RefSeq" id="WP_218032143.1">
    <property type="nucleotide sequence ID" value="NZ_BIFS01000002.1"/>
</dbReference>
<evidence type="ECO:0000313" key="1">
    <source>
        <dbReference type="EMBL" id="GCE22792.1"/>
    </source>
</evidence>
<dbReference type="Proteomes" id="UP000287188">
    <property type="component" value="Unassembled WGS sequence"/>
</dbReference>
<evidence type="ECO:0000313" key="2">
    <source>
        <dbReference type="Proteomes" id="UP000287188"/>
    </source>
</evidence>
<reference evidence="2" key="1">
    <citation type="submission" date="2018-12" db="EMBL/GenBank/DDBJ databases">
        <title>Tengunoibacter tsumagoiensis gen. nov., sp. nov., Dictyobacter kobayashii sp. nov., D. alpinus sp. nov., and D. joshuensis sp. nov. and description of Dictyobacteraceae fam. nov. within the order Ktedonobacterales isolated from Tengu-no-mugimeshi.</title>
        <authorList>
            <person name="Wang C.M."/>
            <person name="Zheng Y."/>
            <person name="Sakai Y."/>
            <person name="Toyoda A."/>
            <person name="Minakuchi Y."/>
            <person name="Abe K."/>
            <person name="Yokota A."/>
            <person name="Yabe S."/>
        </authorList>
    </citation>
    <scope>NUCLEOTIDE SEQUENCE [LARGE SCALE GENOMIC DNA]</scope>
    <source>
        <strain evidence="2">Uno11</strain>
    </source>
</reference>
<comment type="caution">
    <text evidence="1">The sequence shown here is derived from an EMBL/GenBank/DDBJ whole genome shotgun (WGS) entry which is preliminary data.</text>
</comment>
<dbReference type="AlphaFoldDB" id="A0A402AUJ3"/>
<proteinExistence type="predicted"/>
<gene>
    <name evidence="1" type="ORF">KDK_65920</name>
</gene>
<sequence>MSLHKELNALKQTELPWMYEVSKCAPQEALRNLEKAFKNFFGKARLKTQGTYRGKLGYPRFKSKKKGIGSFRLTGAIHVFEDHIQLPPPGRVATV</sequence>
<organism evidence="1 2">
    <name type="scientific">Dictyobacter kobayashii</name>
    <dbReference type="NCBI Taxonomy" id="2014872"/>
    <lineage>
        <taxon>Bacteria</taxon>
        <taxon>Bacillati</taxon>
        <taxon>Chloroflexota</taxon>
        <taxon>Ktedonobacteria</taxon>
        <taxon>Ktedonobacterales</taxon>
        <taxon>Dictyobacteraceae</taxon>
        <taxon>Dictyobacter</taxon>
    </lineage>
</organism>
<name>A0A402AUJ3_9CHLR</name>